<keyword evidence="3" id="KW-0677">Repeat</keyword>
<accession>A0A0N1HYB5</accession>
<feature type="region of interest" description="Disordered" evidence="8">
    <location>
        <begin position="30"/>
        <end position="123"/>
    </location>
</feature>
<feature type="compositionally biased region" description="Basic and acidic residues" evidence="8">
    <location>
        <begin position="30"/>
        <end position="41"/>
    </location>
</feature>
<evidence type="ECO:0000256" key="2">
    <source>
        <dbReference type="ARBA" id="ARBA00022723"/>
    </source>
</evidence>
<dbReference type="SUPFAM" id="SSF57667">
    <property type="entry name" value="beta-beta-alpha zinc fingers"/>
    <property type="match status" value="1"/>
</dbReference>
<keyword evidence="2" id="KW-0479">Metal-binding</keyword>
<keyword evidence="4 7" id="KW-0863">Zinc-finger</keyword>
<evidence type="ECO:0000256" key="6">
    <source>
        <dbReference type="ARBA" id="ARBA00023242"/>
    </source>
</evidence>
<keyword evidence="5" id="KW-0862">Zinc</keyword>
<evidence type="ECO:0000256" key="3">
    <source>
        <dbReference type="ARBA" id="ARBA00022737"/>
    </source>
</evidence>
<dbReference type="Pfam" id="PF00096">
    <property type="entry name" value="zf-C2H2"/>
    <property type="match status" value="3"/>
</dbReference>
<dbReference type="PANTHER" id="PTHR24394">
    <property type="entry name" value="ZINC FINGER PROTEIN"/>
    <property type="match status" value="1"/>
</dbReference>
<protein>
    <recommendedName>
        <fullName evidence="9">C2H2-type domain-containing protein</fullName>
    </recommendedName>
</protein>
<evidence type="ECO:0000256" key="8">
    <source>
        <dbReference type="SAM" id="MobiDB-lite"/>
    </source>
</evidence>
<dbReference type="GeneID" id="28741656"/>
<comment type="caution">
    <text evidence="10">The sequence shown here is derived from an EMBL/GenBank/DDBJ whole genome shotgun (WGS) entry which is preliminary data.</text>
</comment>
<dbReference type="Gene3D" id="3.30.160.60">
    <property type="entry name" value="Classic Zinc Finger"/>
    <property type="match status" value="2"/>
</dbReference>
<evidence type="ECO:0000256" key="7">
    <source>
        <dbReference type="PROSITE-ProRule" id="PRU00042"/>
    </source>
</evidence>
<dbReference type="VEuPathDB" id="FungiDB:AB675_926"/>
<evidence type="ECO:0000313" key="10">
    <source>
        <dbReference type="EMBL" id="KPI45800.1"/>
    </source>
</evidence>
<name>A0A0N1HYB5_9EURO</name>
<dbReference type="PANTHER" id="PTHR24394:SF44">
    <property type="entry name" value="ZINC FINGER PROTEIN 271-LIKE"/>
    <property type="match status" value="1"/>
</dbReference>
<evidence type="ECO:0000259" key="9">
    <source>
        <dbReference type="PROSITE" id="PS50157"/>
    </source>
</evidence>
<feature type="domain" description="C2H2-type" evidence="9">
    <location>
        <begin position="226"/>
        <end position="254"/>
    </location>
</feature>
<feature type="compositionally biased region" description="Low complexity" evidence="8">
    <location>
        <begin position="162"/>
        <end position="172"/>
    </location>
</feature>
<dbReference type="GO" id="GO:0000981">
    <property type="term" value="F:DNA-binding transcription factor activity, RNA polymerase II-specific"/>
    <property type="evidence" value="ECO:0007669"/>
    <property type="project" value="TreeGrafter"/>
</dbReference>
<dbReference type="AlphaFoldDB" id="A0A0N1HYB5"/>
<evidence type="ECO:0000313" key="11">
    <source>
        <dbReference type="Proteomes" id="UP000038010"/>
    </source>
</evidence>
<dbReference type="PROSITE" id="PS50157">
    <property type="entry name" value="ZINC_FINGER_C2H2_2"/>
    <property type="match status" value="1"/>
</dbReference>
<dbReference type="GO" id="GO:0005634">
    <property type="term" value="C:nucleus"/>
    <property type="evidence" value="ECO:0007669"/>
    <property type="project" value="UniProtKB-SubCell"/>
</dbReference>
<evidence type="ECO:0000256" key="4">
    <source>
        <dbReference type="ARBA" id="ARBA00022771"/>
    </source>
</evidence>
<keyword evidence="6" id="KW-0539">Nucleus</keyword>
<sequence>MDDADGIPQLRNEDSVHCDGLASELWSDISERSQQWDHESIYSDEAASEPMSISSGELPPQGGLYDHDDEYTTSLPIPSAVTEPADDDDPGISETPPVWANSEESMSNPDPESDEAETPEQHHELDHYDKYAAQFPRPSVASALDDDGGRPEILPSQAHIPNLNNGTGTNLTERAPTINGWPSSAGLSTETAAENHNVCPKCQRRFQSSLVFQKHMKELPCEEGPFDCPDCGRTYARAAALKEHMHGSWRREKSCPGAALKGTDGDEDGLANDLPDLVDTASIDRAEPNPNPNPDPSSAGPSAETGLETPHLCPTCQHRFPSAYHLRKHIEIPCQGLTCPDCGRKYAKAWQLANHLKGKVPGVKKRACVAYAASRGTDVIGQGL</sequence>
<comment type="subcellular location">
    <subcellularLocation>
        <location evidence="1">Nucleus</location>
    </subcellularLocation>
</comment>
<dbReference type="SMART" id="SM00355">
    <property type="entry name" value="ZnF_C2H2"/>
    <property type="match status" value="4"/>
</dbReference>
<dbReference type="InterPro" id="IPR013087">
    <property type="entry name" value="Znf_C2H2_type"/>
</dbReference>
<feature type="region of interest" description="Disordered" evidence="8">
    <location>
        <begin position="246"/>
        <end position="306"/>
    </location>
</feature>
<reference evidence="10 11" key="1">
    <citation type="submission" date="2015-06" db="EMBL/GenBank/DDBJ databases">
        <title>Draft genome of the ant-associated black yeast Phialophora attae CBS 131958.</title>
        <authorList>
            <person name="Moreno L.F."/>
            <person name="Stielow B.J."/>
            <person name="de Hoog S."/>
            <person name="Vicente V.A."/>
            <person name="Weiss V.A."/>
            <person name="de Vries M."/>
            <person name="Cruz L.M."/>
            <person name="Souza E.M."/>
        </authorList>
    </citation>
    <scope>NUCLEOTIDE SEQUENCE [LARGE SCALE GENOMIC DNA]</scope>
    <source>
        <strain evidence="10 11">CBS 131958</strain>
    </source>
</reference>
<dbReference type="EMBL" id="LFJN01000001">
    <property type="protein sequence ID" value="KPI45800.1"/>
    <property type="molecule type" value="Genomic_DNA"/>
</dbReference>
<organism evidence="10 11">
    <name type="scientific">Cyphellophora attinorum</name>
    <dbReference type="NCBI Taxonomy" id="1664694"/>
    <lineage>
        <taxon>Eukaryota</taxon>
        <taxon>Fungi</taxon>
        <taxon>Dikarya</taxon>
        <taxon>Ascomycota</taxon>
        <taxon>Pezizomycotina</taxon>
        <taxon>Eurotiomycetes</taxon>
        <taxon>Chaetothyriomycetidae</taxon>
        <taxon>Chaetothyriales</taxon>
        <taxon>Cyphellophoraceae</taxon>
        <taxon>Cyphellophora</taxon>
    </lineage>
</organism>
<dbReference type="Proteomes" id="UP000038010">
    <property type="component" value="Unassembled WGS sequence"/>
</dbReference>
<dbReference type="GO" id="GO:0008270">
    <property type="term" value="F:zinc ion binding"/>
    <property type="evidence" value="ECO:0007669"/>
    <property type="project" value="UniProtKB-KW"/>
</dbReference>
<dbReference type="InterPro" id="IPR036236">
    <property type="entry name" value="Znf_C2H2_sf"/>
</dbReference>
<gene>
    <name evidence="10" type="ORF">AB675_926</name>
</gene>
<evidence type="ECO:0000256" key="5">
    <source>
        <dbReference type="ARBA" id="ARBA00022833"/>
    </source>
</evidence>
<dbReference type="RefSeq" id="XP_018005763.1">
    <property type="nucleotide sequence ID" value="XM_018149787.1"/>
</dbReference>
<proteinExistence type="predicted"/>
<dbReference type="OrthoDB" id="303107at2759"/>
<evidence type="ECO:0000256" key="1">
    <source>
        <dbReference type="ARBA" id="ARBA00004123"/>
    </source>
</evidence>
<feature type="region of interest" description="Disordered" evidence="8">
    <location>
        <begin position="140"/>
        <end position="181"/>
    </location>
</feature>
<keyword evidence="11" id="KW-1185">Reference proteome</keyword>